<sequence>MEQRNASTPLLGREAQTRMLEDVLSAAAAGTGRGVLLLGEAGIGKSALLADCAAKARARGFAVLWGAADEWEREFPLWPFLDLLGTSEDDRAAVTSLLRSTGGGATSPVHAAAERLFQIVEQRCAATPVLLVMDDLQWADDASAALWGRLVRHAEQLPLVVAGAARSGADRAVLEPVLNVLERSDGLVLPLPPLDEGDLAALAAVLLAAPAGPSLRRELARTGGNPLYAAEVLALLRRTNAMSVGPDGMDLLPGHEVIAPAAAITDRTQRLSSGAREVLRAATVLGMEFRPGDLAAVLDRSLVVMLPLIEEAASAEILVATGDRLAFRHHLIWEALTETIPGALRGAMHRHVARTLDRVGAADDEVATQLMRADGLEADDWAVTWIADHARELVDRSPHVAARLLEQALRAPAPPAPTALTLRLIEALLGSGRGPEAETSARAVIGGLGTDPDAVAEASWLLAEALNRTRSLSDGFTESVEVLRAAMGLEGVSERAAARLAAQSAFHLHWAGHEDEAAAAAAAGMTLGGRTGDDHAVAAASWVTAQMSRSLGDYTRAMAAVDLGLEHCADGARTRDEANLRVQRLKMLTSLGRSGEAKAEVLRLQQVRDRLPGIHASSSVAIADHRFMAGDWDDALAEIEFLSEDAYQVIAVSWHGLAALVRAHQDDRARCEEHLRATRDQKLDEVVDIGAADWLLMARAVVAEQGGRTEEALAALQKALIPELADHVTEGPEWMPVVVRLALAVNDRGAAEAAAGFRPPGPQEQSTERWRQAAAYGRGLLAADPEPVLAAAEFYAALGRPLRQGMALEDAAELLARQGESAQAKRRLNQAVEVYTRLGARWDIRRAETRLRACGIRQGVRGPRVRATSGWESLTPTELLVAERIAAGLSNPDIAAGLLLSPRTVQTHVSHILAKLTVRSRVDIAREAARRGA</sequence>
<keyword evidence="5" id="KW-1185">Reference proteome</keyword>
<dbReference type="PRINTS" id="PR00038">
    <property type="entry name" value="HTHLUXR"/>
</dbReference>
<proteinExistence type="predicted"/>
<dbReference type="SUPFAM" id="SSF46894">
    <property type="entry name" value="C-terminal effector domain of the bipartite response regulators"/>
    <property type="match status" value="1"/>
</dbReference>
<dbReference type="Pfam" id="PF13191">
    <property type="entry name" value="AAA_16"/>
    <property type="match status" value="1"/>
</dbReference>
<dbReference type="InterPro" id="IPR036388">
    <property type="entry name" value="WH-like_DNA-bd_sf"/>
</dbReference>
<dbReference type="InterPro" id="IPR011990">
    <property type="entry name" value="TPR-like_helical_dom_sf"/>
</dbReference>
<dbReference type="SUPFAM" id="SSF52540">
    <property type="entry name" value="P-loop containing nucleoside triphosphate hydrolases"/>
    <property type="match status" value="1"/>
</dbReference>
<dbReference type="PANTHER" id="PTHR16305">
    <property type="entry name" value="TESTICULAR SOLUBLE ADENYLYL CYCLASE"/>
    <property type="match status" value="1"/>
</dbReference>
<dbReference type="InterPro" id="IPR041664">
    <property type="entry name" value="AAA_16"/>
</dbReference>
<gene>
    <name evidence="4" type="ORF">ACFPZF_12440</name>
</gene>
<dbReference type="Pfam" id="PF00196">
    <property type="entry name" value="GerE"/>
    <property type="match status" value="1"/>
</dbReference>
<dbReference type="EMBL" id="JBHSOC010000018">
    <property type="protein sequence ID" value="MFC5642152.1"/>
    <property type="molecule type" value="Genomic_DNA"/>
</dbReference>
<evidence type="ECO:0000313" key="4">
    <source>
        <dbReference type="EMBL" id="MFC5642152.1"/>
    </source>
</evidence>
<dbReference type="Gene3D" id="1.10.10.10">
    <property type="entry name" value="Winged helix-like DNA-binding domain superfamily/Winged helix DNA-binding domain"/>
    <property type="match status" value="1"/>
</dbReference>
<dbReference type="InterPro" id="IPR027417">
    <property type="entry name" value="P-loop_NTPase"/>
</dbReference>
<dbReference type="PANTHER" id="PTHR16305:SF35">
    <property type="entry name" value="TRANSCRIPTIONAL ACTIVATOR DOMAIN"/>
    <property type="match status" value="1"/>
</dbReference>
<dbReference type="Proteomes" id="UP001596066">
    <property type="component" value="Unassembled WGS sequence"/>
</dbReference>
<accession>A0ABW0VBF3</accession>
<evidence type="ECO:0000313" key="5">
    <source>
        <dbReference type="Proteomes" id="UP001596066"/>
    </source>
</evidence>
<dbReference type="RefSeq" id="WP_346143827.1">
    <property type="nucleotide sequence ID" value="NZ_BAAAUA010000014.1"/>
</dbReference>
<keyword evidence="1" id="KW-0547">Nucleotide-binding</keyword>
<dbReference type="InterPro" id="IPR016032">
    <property type="entry name" value="Sig_transdc_resp-reg_C-effctor"/>
</dbReference>
<dbReference type="CDD" id="cd06170">
    <property type="entry name" value="LuxR_C_like"/>
    <property type="match status" value="1"/>
</dbReference>
<dbReference type="InterPro" id="IPR000792">
    <property type="entry name" value="Tscrpt_reg_LuxR_C"/>
</dbReference>
<evidence type="ECO:0000256" key="1">
    <source>
        <dbReference type="ARBA" id="ARBA00022741"/>
    </source>
</evidence>
<dbReference type="Gene3D" id="1.25.40.10">
    <property type="entry name" value="Tetratricopeptide repeat domain"/>
    <property type="match status" value="1"/>
</dbReference>
<evidence type="ECO:0000259" key="3">
    <source>
        <dbReference type="PROSITE" id="PS50043"/>
    </source>
</evidence>
<comment type="caution">
    <text evidence="4">The sequence shown here is derived from an EMBL/GenBank/DDBJ whole genome shotgun (WGS) entry which is preliminary data.</text>
</comment>
<organism evidence="4 5">
    <name type="scientific">Kitasatospora cinereorecta</name>
    <dbReference type="NCBI Taxonomy" id="285560"/>
    <lineage>
        <taxon>Bacteria</taxon>
        <taxon>Bacillati</taxon>
        <taxon>Actinomycetota</taxon>
        <taxon>Actinomycetes</taxon>
        <taxon>Kitasatosporales</taxon>
        <taxon>Streptomycetaceae</taxon>
        <taxon>Kitasatospora</taxon>
    </lineage>
</organism>
<feature type="domain" description="HTH luxR-type" evidence="3">
    <location>
        <begin position="867"/>
        <end position="932"/>
    </location>
</feature>
<dbReference type="PROSITE" id="PS00622">
    <property type="entry name" value="HTH_LUXR_1"/>
    <property type="match status" value="1"/>
</dbReference>
<name>A0ABW0VBF3_9ACTN</name>
<protein>
    <submittedName>
        <fullName evidence="4">ATP-binding protein</fullName>
    </submittedName>
</protein>
<reference evidence="5" key="1">
    <citation type="journal article" date="2019" name="Int. J. Syst. Evol. Microbiol.">
        <title>The Global Catalogue of Microorganisms (GCM) 10K type strain sequencing project: providing services to taxonomists for standard genome sequencing and annotation.</title>
        <authorList>
            <consortium name="The Broad Institute Genomics Platform"/>
            <consortium name="The Broad Institute Genome Sequencing Center for Infectious Disease"/>
            <person name="Wu L."/>
            <person name="Ma J."/>
        </authorList>
    </citation>
    <scope>NUCLEOTIDE SEQUENCE [LARGE SCALE GENOMIC DNA]</scope>
    <source>
        <strain evidence="5">CGMCC 4.1622</strain>
    </source>
</reference>
<dbReference type="PROSITE" id="PS50043">
    <property type="entry name" value="HTH_LUXR_2"/>
    <property type="match status" value="1"/>
</dbReference>
<dbReference type="GO" id="GO:0005524">
    <property type="term" value="F:ATP binding"/>
    <property type="evidence" value="ECO:0007669"/>
    <property type="project" value="UniProtKB-KW"/>
</dbReference>
<dbReference type="Gene3D" id="3.40.50.300">
    <property type="entry name" value="P-loop containing nucleotide triphosphate hydrolases"/>
    <property type="match status" value="1"/>
</dbReference>
<evidence type="ECO:0000256" key="2">
    <source>
        <dbReference type="ARBA" id="ARBA00022840"/>
    </source>
</evidence>
<keyword evidence="2 4" id="KW-0067">ATP-binding</keyword>
<dbReference type="SMART" id="SM00421">
    <property type="entry name" value="HTH_LUXR"/>
    <property type="match status" value="1"/>
</dbReference>